<name>A0A8B2NSD9_9HYPH</name>
<protein>
    <recommendedName>
        <fullName evidence="4">Nucleotidyltransferase family protein</fullName>
    </recommendedName>
</protein>
<evidence type="ECO:0008006" key="4">
    <source>
        <dbReference type="Google" id="ProtNLM"/>
    </source>
</evidence>
<dbReference type="Proteomes" id="UP000249590">
    <property type="component" value="Unassembled WGS sequence"/>
</dbReference>
<gene>
    <name evidence="2" type="ORF">DLJ53_20300</name>
</gene>
<organism evidence="2 3">
    <name type="scientific">Acuticoccus sediminis</name>
    <dbReference type="NCBI Taxonomy" id="2184697"/>
    <lineage>
        <taxon>Bacteria</taxon>
        <taxon>Pseudomonadati</taxon>
        <taxon>Pseudomonadota</taxon>
        <taxon>Alphaproteobacteria</taxon>
        <taxon>Hyphomicrobiales</taxon>
        <taxon>Amorphaceae</taxon>
        <taxon>Acuticoccus</taxon>
    </lineage>
</organism>
<evidence type="ECO:0000313" key="3">
    <source>
        <dbReference type="Proteomes" id="UP000249590"/>
    </source>
</evidence>
<dbReference type="Pfam" id="PF14907">
    <property type="entry name" value="NTP_transf_5"/>
    <property type="match status" value="1"/>
</dbReference>
<feature type="region of interest" description="Disordered" evidence="1">
    <location>
        <begin position="1"/>
        <end position="127"/>
    </location>
</feature>
<reference evidence="2 3" key="1">
    <citation type="submission" date="2018-05" db="EMBL/GenBank/DDBJ databases">
        <title>Acuticoccus sediminis sp. nov., isolated from deep-sea sediment of Indian Ocean.</title>
        <authorList>
            <person name="Liu X."/>
            <person name="Lai Q."/>
            <person name="Du Y."/>
            <person name="Sun F."/>
            <person name="Zhang X."/>
            <person name="Wang S."/>
            <person name="Shao Z."/>
        </authorList>
    </citation>
    <scope>NUCLEOTIDE SEQUENCE [LARGE SCALE GENOMIC DNA]</scope>
    <source>
        <strain evidence="2 3">PTG4-2</strain>
    </source>
</reference>
<dbReference type="InterPro" id="IPR039498">
    <property type="entry name" value="NTP_transf_5"/>
</dbReference>
<feature type="compositionally biased region" description="Gly residues" evidence="1">
    <location>
        <begin position="49"/>
        <end position="65"/>
    </location>
</feature>
<evidence type="ECO:0000313" key="2">
    <source>
        <dbReference type="EMBL" id="RAI00064.1"/>
    </source>
</evidence>
<feature type="compositionally biased region" description="Basic and acidic residues" evidence="1">
    <location>
        <begin position="79"/>
        <end position="94"/>
    </location>
</feature>
<comment type="caution">
    <text evidence="2">The sequence shown here is derived from an EMBL/GenBank/DDBJ whole genome shotgun (WGS) entry which is preliminary data.</text>
</comment>
<keyword evidence="3" id="KW-1185">Reference proteome</keyword>
<evidence type="ECO:0000256" key="1">
    <source>
        <dbReference type="SAM" id="MobiDB-lite"/>
    </source>
</evidence>
<sequence>MGGDDGHPPGAGDPAGPPADRRQGHQVPVRRPRGLGARAGARHHLPDVRGGGGSGAHPSPAGGGTRRVPRQHPRLAGPAHRERGRRVDRLHRGDALLPPALRRERGRRRRLPGPVSHGDGRGRPMSSVLTVPIDRDARHRDSVTASGLMQFEPAERFVLHCLAGDAGAAGSVLAGGVDLEAMARFALHHEVVGEVAARCLRDGLDLPEDLAAAMQHFVGRIVEQRDRVRRETVRLAAAFAAAGIDAAFAKGAVSDALYRSPGAPRTVKDLDVYIRAADFSAAIAALPADYEVPESATREPWQTLARLHHFTVWAGGEGLAVEIHWDIAAPWHGITFDLEAAREHAVPVALDGGTVRVFSPPHAIVFWAAELSKDSWVSLKKILDFSVAVRTAGDEALREAFVLSRARGTERTLRIGLLVAEELSLLPRCAAATVLAEGDATATRIARVAVGRLARQGRRLRFPARAAEGLLLARKHDSLSAQLRHVWNIIVLYRLRGWFGWRPGRARSAPDR</sequence>
<accession>A0A8B2NSD9</accession>
<proteinExistence type="predicted"/>
<dbReference type="EMBL" id="QHHQ01000004">
    <property type="protein sequence ID" value="RAI00064.1"/>
    <property type="molecule type" value="Genomic_DNA"/>
</dbReference>
<dbReference type="AlphaFoldDB" id="A0A8B2NSD9"/>